<dbReference type="Pfam" id="PF12833">
    <property type="entry name" value="HTH_18"/>
    <property type="match status" value="1"/>
</dbReference>
<sequence length="274" mass="31235">MKHDLDIGVDKDGMLFSFSGLKPGLPHTHDELEFNLALKGQGHYLVSGRKYRLQPFSLIWLFPDEEHILYDVSDDFNMWIVVFKQSMLQAACKEIGNLPLLNSSAPEEIIRTVKPVDGISLNTLCEETLCQEDQIDLFNASLRFLLLKAWQSFQSVLHQPLHETLHPAIFRTAMLLKEGEGDEDISTISKNAGLSESHLSRLFHAQIGMSLTDYRNQQRLQRFTELFQFGKTKSMLEAALEAGFGSYAQFHRVFTQQMGASPSEHYKEISRQAQ</sequence>
<dbReference type="SUPFAM" id="SSF51215">
    <property type="entry name" value="Regulatory protein AraC"/>
    <property type="match status" value="1"/>
</dbReference>
<dbReference type="InterPro" id="IPR003313">
    <property type="entry name" value="AraC-bd"/>
</dbReference>
<evidence type="ECO:0000313" key="6">
    <source>
        <dbReference type="Proteomes" id="UP001304300"/>
    </source>
</evidence>
<reference evidence="5 6" key="1">
    <citation type="submission" date="2023-10" db="EMBL/GenBank/DDBJ databases">
        <title>Rubellicoccus peritrichatus gen. nov., sp. nov., isolated from an algae of coral reef tank.</title>
        <authorList>
            <person name="Luo J."/>
        </authorList>
    </citation>
    <scope>NUCLEOTIDE SEQUENCE [LARGE SCALE GENOMIC DNA]</scope>
    <source>
        <strain evidence="5 6">CR14</strain>
    </source>
</reference>
<name>A0AAQ3L9Y8_9BACT</name>
<dbReference type="PANTHER" id="PTHR46796">
    <property type="entry name" value="HTH-TYPE TRANSCRIPTIONAL ACTIVATOR RHAS-RELATED"/>
    <property type="match status" value="1"/>
</dbReference>
<dbReference type="InterPro" id="IPR050204">
    <property type="entry name" value="AraC_XylS_family_regulators"/>
</dbReference>
<keyword evidence="3" id="KW-0804">Transcription</keyword>
<dbReference type="EMBL" id="CP136920">
    <property type="protein sequence ID" value="WOO39598.1"/>
    <property type="molecule type" value="Genomic_DNA"/>
</dbReference>
<dbReference type="RefSeq" id="WP_317831553.1">
    <property type="nucleotide sequence ID" value="NZ_CP136920.1"/>
</dbReference>
<gene>
    <name evidence="5" type="ORF">RZN69_13320</name>
</gene>
<keyword evidence="2" id="KW-0238">DNA-binding</keyword>
<dbReference type="Gene3D" id="2.60.120.10">
    <property type="entry name" value="Jelly Rolls"/>
    <property type="match status" value="1"/>
</dbReference>
<dbReference type="InterPro" id="IPR009057">
    <property type="entry name" value="Homeodomain-like_sf"/>
</dbReference>
<protein>
    <submittedName>
        <fullName evidence="5">AraC family transcriptional regulator</fullName>
    </submittedName>
</protein>
<evidence type="ECO:0000259" key="4">
    <source>
        <dbReference type="PROSITE" id="PS01124"/>
    </source>
</evidence>
<dbReference type="AlphaFoldDB" id="A0AAQ3L9Y8"/>
<feature type="domain" description="HTH araC/xylS-type" evidence="4">
    <location>
        <begin position="185"/>
        <end position="268"/>
    </location>
</feature>
<keyword evidence="6" id="KW-1185">Reference proteome</keyword>
<dbReference type="InterPro" id="IPR037923">
    <property type="entry name" value="HTH-like"/>
</dbReference>
<dbReference type="InterPro" id="IPR014710">
    <property type="entry name" value="RmlC-like_jellyroll"/>
</dbReference>
<dbReference type="Proteomes" id="UP001304300">
    <property type="component" value="Chromosome"/>
</dbReference>
<evidence type="ECO:0000256" key="3">
    <source>
        <dbReference type="ARBA" id="ARBA00023163"/>
    </source>
</evidence>
<dbReference type="PROSITE" id="PS01124">
    <property type="entry name" value="HTH_ARAC_FAMILY_2"/>
    <property type="match status" value="1"/>
</dbReference>
<organism evidence="5 6">
    <name type="scientific">Rubellicoccus peritrichatus</name>
    <dbReference type="NCBI Taxonomy" id="3080537"/>
    <lineage>
        <taxon>Bacteria</taxon>
        <taxon>Pseudomonadati</taxon>
        <taxon>Verrucomicrobiota</taxon>
        <taxon>Opitutia</taxon>
        <taxon>Puniceicoccales</taxon>
        <taxon>Cerasicoccaceae</taxon>
        <taxon>Rubellicoccus</taxon>
    </lineage>
</organism>
<dbReference type="Pfam" id="PF02311">
    <property type="entry name" value="AraC_binding"/>
    <property type="match status" value="1"/>
</dbReference>
<proteinExistence type="predicted"/>
<dbReference type="Gene3D" id="1.10.10.60">
    <property type="entry name" value="Homeodomain-like"/>
    <property type="match status" value="2"/>
</dbReference>
<dbReference type="SMART" id="SM00342">
    <property type="entry name" value="HTH_ARAC"/>
    <property type="match status" value="1"/>
</dbReference>
<dbReference type="SUPFAM" id="SSF46689">
    <property type="entry name" value="Homeodomain-like"/>
    <property type="match status" value="2"/>
</dbReference>
<dbReference type="GO" id="GO:0003700">
    <property type="term" value="F:DNA-binding transcription factor activity"/>
    <property type="evidence" value="ECO:0007669"/>
    <property type="project" value="InterPro"/>
</dbReference>
<evidence type="ECO:0000313" key="5">
    <source>
        <dbReference type="EMBL" id="WOO39598.1"/>
    </source>
</evidence>
<dbReference type="InterPro" id="IPR018060">
    <property type="entry name" value="HTH_AraC"/>
</dbReference>
<evidence type="ECO:0000256" key="2">
    <source>
        <dbReference type="ARBA" id="ARBA00023125"/>
    </source>
</evidence>
<dbReference type="GO" id="GO:0043565">
    <property type="term" value="F:sequence-specific DNA binding"/>
    <property type="evidence" value="ECO:0007669"/>
    <property type="project" value="InterPro"/>
</dbReference>
<accession>A0AAQ3L9Y8</accession>
<keyword evidence="1" id="KW-0805">Transcription regulation</keyword>
<dbReference type="KEGG" id="puo:RZN69_13320"/>
<evidence type="ECO:0000256" key="1">
    <source>
        <dbReference type="ARBA" id="ARBA00023015"/>
    </source>
</evidence>